<reference evidence="1" key="1">
    <citation type="submission" date="2025-08" db="UniProtKB">
        <authorList>
            <consortium name="Ensembl"/>
        </authorList>
    </citation>
    <scope>IDENTIFICATION</scope>
</reference>
<dbReference type="AlphaFoldDB" id="A0A3B3XMG7"/>
<dbReference type="GO" id="GO:0005634">
    <property type="term" value="C:nucleus"/>
    <property type="evidence" value="ECO:0007669"/>
    <property type="project" value="TreeGrafter"/>
</dbReference>
<dbReference type="Proteomes" id="UP000261480">
    <property type="component" value="Unplaced"/>
</dbReference>
<proteinExistence type="predicted"/>
<dbReference type="Ensembl" id="ENSPMET00000024646.1">
    <property type="protein sequence ID" value="ENSPMEP00000016155.1"/>
    <property type="gene ID" value="ENSPMEG00000018770.1"/>
</dbReference>
<dbReference type="PANTHER" id="PTHR28577">
    <property type="entry name" value="CENTROMERE PROTEIN P"/>
    <property type="match status" value="1"/>
</dbReference>
<organism evidence="1 2">
    <name type="scientific">Poecilia mexicana</name>
    <dbReference type="NCBI Taxonomy" id="48701"/>
    <lineage>
        <taxon>Eukaryota</taxon>
        <taxon>Metazoa</taxon>
        <taxon>Chordata</taxon>
        <taxon>Craniata</taxon>
        <taxon>Vertebrata</taxon>
        <taxon>Euteleostomi</taxon>
        <taxon>Actinopterygii</taxon>
        <taxon>Neopterygii</taxon>
        <taxon>Teleostei</taxon>
        <taxon>Neoteleostei</taxon>
        <taxon>Acanthomorphata</taxon>
        <taxon>Ovalentaria</taxon>
        <taxon>Atherinomorphae</taxon>
        <taxon>Cyprinodontiformes</taxon>
        <taxon>Poeciliidae</taxon>
        <taxon>Poeciliinae</taxon>
        <taxon>Poecilia</taxon>
    </lineage>
</organism>
<sequence>MLLQTEPYCCLEFARFGLLSCSDVNQFSRLSVKSHQHQLVPPLGWVRKTGWNLPGAANGDKSDLFTRAYRPNKKQEKFPSIVSLPEGCGSEVMTLNHPELPGCCFFIYWCVDVSTGGAVTPKIQLLSKIPEKALQLFPSQPAGGGAAEAFQSLLRILGTEAAIESIIRAVSLSESDELSN</sequence>
<dbReference type="PANTHER" id="PTHR28577:SF1">
    <property type="entry name" value="CENTROMERE PROTEIN P"/>
    <property type="match status" value="1"/>
</dbReference>
<dbReference type="GO" id="GO:0034080">
    <property type="term" value="P:CENP-A containing chromatin assembly"/>
    <property type="evidence" value="ECO:0007669"/>
    <property type="project" value="InterPro"/>
</dbReference>
<dbReference type="STRING" id="48701.ENSPMEP00000016155"/>
<keyword evidence="2" id="KW-1185">Reference proteome</keyword>
<dbReference type="InterPro" id="IPR027801">
    <property type="entry name" value="CENP-P"/>
</dbReference>
<protein>
    <recommendedName>
        <fullName evidence="3">Centromere protein P</fullName>
    </recommendedName>
</protein>
<dbReference type="GO" id="GO:0000775">
    <property type="term" value="C:chromosome, centromeric region"/>
    <property type="evidence" value="ECO:0007669"/>
    <property type="project" value="InterPro"/>
</dbReference>
<dbReference type="Pfam" id="PF13096">
    <property type="entry name" value="CENP-P"/>
    <property type="match status" value="1"/>
</dbReference>
<name>A0A3B3XMG7_9TELE</name>
<evidence type="ECO:0000313" key="1">
    <source>
        <dbReference type="Ensembl" id="ENSPMEP00000016155.1"/>
    </source>
</evidence>
<evidence type="ECO:0008006" key="3">
    <source>
        <dbReference type="Google" id="ProtNLM"/>
    </source>
</evidence>
<reference evidence="1" key="2">
    <citation type="submission" date="2025-09" db="UniProtKB">
        <authorList>
            <consortium name="Ensembl"/>
        </authorList>
    </citation>
    <scope>IDENTIFICATION</scope>
</reference>
<evidence type="ECO:0000313" key="2">
    <source>
        <dbReference type="Proteomes" id="UP000261480"/>
    </source>
</evidence>
<accession>A0A3B3XMG7</accession>